<dbReference type="InterPro" id="IPR014004">
    <property type="entry name" value="Transpt-assoc_nodulatn_dom_bac"/>
</dbReference>
<evidence type="ECO:0000256" key="1">
    <source>
        <dbReference type="SAM" id="MobiDB-lite"/>
    </source>
</evidence>
<accession>Q46TE5</accession>
<dbReference type="EMBL" id="CP000091">
    <property type="protein sequence ID" value="AAZ63589.1"/>
    <property type="molecule type" value="Genomic_DNA"/>
</dbReference>
<sequence length="175" mass="18715">MFGPRHFPSRWAAPPSGNGACRDTAGWPRSARPHWLCHVRCQPGPRISEDFAMNIRLRANSRLVVPAVAAALLFAGTVANGAPTDPPAAPSSPGRTVAPRDTEATTDRAITTEVRSRLSATRGLEPANIRVSTTDGVVRLEGTVRDDAQRARVMETARGVRGVTAVSDELKARTD</sequence>
<dbReference type="HOGENOM" id="CLU_130863_0_0_4"/>
<organism evidence="3">
    <name type="scientific">Cupriavidus pinatubonensis (strain JMP 134 / LMG 1197)</name>
    <name type="common">Cupriavidus necator (strain JMP 134)</name>
    <dbReference type="NCBI Taxonomy" id="264198"/>
    <lineage>
        <taxon>Bacteria</taxon>
        <taxon>Pseudomonadati</taxon>
        <taxon>Pseudomonadota</taxon>
        <taxon>Betaproteobacteria</taxon>
        <taxon>Burkholderiales</taxon>
        <taxon>Burkholderiaceae</taxon>
        <taxon>Cupriavidus</taxon>
    </lineage>
</organism>
<dbReference type="PANTHER" id="PTHR34606">
    <property type="entry name" value="BON DOMAIN-CONTAINING PROTEIN"/>
    <property type="match status" value="1"/>
</dbReference>
<protein>
    <submittedName>
        <fullName evidence="3">Transport-associated protein</fullName>
    </submittedName>
</protein>
<evidence type="ECO:0000259" key="2">
    <source>
        <dbReference type="PROSITE" id="PS50914"/>
    </source>
</evidence>
<dbReference type="InterPro" id="IPR007055">
    <property type="entry name" value="BON_dom"/>
</dbReference>
<dbReference type="Gene3D" id="3.30.1340.30">
    <property type="match status" value="1"/>
</dbReference>
<dbReference type="PROSITE" id="PS50914">
    <property type="entry name" value="BON"/>
    <property type="match status" value="1"/>
</dbReference>
<dbReference type="STRING" id="264198.Reut_B4236"/>
<dbReference type="Pfam" id="PF04972">
    <property type="entry name" value="BON"/>
    <property type="match status" value="1"/>
</dbReference>
<evidence type="ECO:0000313" key="3">
    <source>
        <dbReference type="EMBL" id="AAZ63589.1"/>
    </source>
</evidence>
<dbReference type="KEGG" id="reu:Reut_B4236"/>
<reference evidence="3" key="1">
    <citation type="submission" date="2005-08" db="EMBL/GenBank/DDBJ databases">
        <title>Complete sequence of chromosome 2 of Ralstonia eutropha JMP134.</title>
        <authorList>
            <person name="Copeland A."/>
            <person name="Lucas S."/>
            <person name="Lapidus A."/>
            <person name="Barry K."/>
            <person name="Detter J.C."/>
            <person name="Glavina T."/>
            <person name="Hammon N."/>
            <person name="Israni S."/>
            <person name="Pitluck S."/>
            <person name="Goltsman E."/>
            <person name="Martinez M."/>
            <person name="Schmutz J."/>
            <person name="Larimer F."/>
            <person name="Land M."/>
            <person name="Lykidis A."/>
            <person name="Richardson P."/>
        </authorList>
    </citation>
    <scope>NUCLEOTIDE SEQUENCE [LARGE SCALE GENOMIC DNA]</scope>
    <source>
        <strain evidence="3">JMP134</strain>
    </source>
</reference>
<dbReference type="AlphaFoldDB" id="Q46TE5"/>
<feature type="domain" description="BON" evidence="2">
    <location>
        <begin position="106"/>
        <end position="174"/>
    </location>
</feature>
<gene>
    <name evidence="3" type="ordered locus">Reut_B4236</name>
</gene>
<dbReference type="SMART" id="SM00749">
    <property type="entry name" value="BON"/>
    <property type="match status" value="1"/>
</dbReference>
<feature type="region of interest" description="Disordered" evidence="1">
    <location>
        <begin position="81"/>
        <end position="105"/>
    </location>
</feature>
<dbReference type="PANTHER" id="PTHR34606:SF15">
    <property type="entry name" value="BON DOMAIN-CONTAINING PROTEIN"/>
    <property type="match status" value="1"/>
</dbReference>
<dbReference type="InterPro" id="IPR051686">
    <property type="entry name" value="Lipoprotein_DolP"/>
</dbReference>
<dbReference type="eggNOG" id="COG2823">
    <property type="taxonomic scope" value="Bacteria"/>
</dbReference>
<feature type="region of interest" description="Disordered" evidence="1">
    <location>
        <begin position="1"/>
        <end position="21"/>
    </location>
</feature>
<name>Q46TE5_CUPPJ</name>
<proteinExistence type="predicted"/>